<dbReference type="EMBL" id="CZPZ01000015">
    <property type="protein sequence ID" value="CUS36354.1"/>
    <property type="molecule type" value="Genomic_DNA"/>
</dbReference>
<evidence type="ECO:0000259" key="2">
    <source>
        <dbReference type="Pfam" id="PF10615"/>
    </source>
</evidence>
<name>A0A0S4LMN5_9BACT</name>
<protein>
    <submittedName>
        <fullName evidence="4">Uncharacterized protein</fullName>
    </submittedName>
</protein>
<sequence length="268" mass="29050">MSSSRQHNSGPDSDGPDVPEPSHAERAKTLVYLQQTGSLSTLSRKQPGWPFGSVMPYGLDAQGQPVFLLSTMAMHTQNLLGDPRASLLVAPPESRIDPLGAARVTLMGSVTKVPKEEYAEVRACYLDRHANASYWVDYQDFGFFRMALAEMYFVGGFGSMGWVTRADYIAASVDPLADEASNLIRELNSEQAETLLLLARALGDVDAQQATVTALDRLGFHLRFTTPGRMQGGRVAFTDPVRNESEVRAGLAGLAAQVNAGLHVLHSL</sequence>
<dbReference type="Gene3D" id="3.20.180.10">
    <property type="entry name" value="PNP-oxidase-like"/>
    <property type="match status" value="1"/>
</dbReference>
<dbReference type="InterPro" id="IPR037119">
    <property type="entry name" value="Haem_oxidase_HugZ-like_sf"/>
</dbReference>
<dbReference type="InterPro" id="IPR055343">
    <property type="entry name" value="CREG_beta-barrel"/>
</dbReference>
<dbReference type="OrthoDB" id="9776211at2"/>
<dbReference type="Pfam" id="PF13883">
    <property type="entry name" value="CREG_beta-barrel"/>
    <property type="match status" value="1"/>
</dbReference>
<gene>
    <name evidence="4" type="ORF">COMA2_220057</name>
</gene>
<feature type="region of interest" description="Disordered" evidence="1">
    <location>
        <begin position="1"/>
        <end position="23"/>
    </location>
</feature>
<evidence type="ECO:0000259" key="3">
    <source>
        <dbReference type="Pfam" id="PF13883"/>
    </source>
</evidence>
<accession>A0A0S4LMN5</accession>
<feature type="compositionally biased region" description="Polar residues" evidence="1">
    <location>
        <begin position="1"/>
        <end position="11"/>
    </location>
</feature>
<evidence type="ECO:0000256" key="1">
    <source>
        <dbReference type="SAM" id="MobiDB-lite"/>
    </source>
</evidence>
<dbReference type="Gene3D" id="2.30.110.10">
    <property type="entry name" value="Electron Transport, Fmn-binding Protein, Chain A"/>
    <property type="match status" value="1"/>
</dbReference>
<evidence type="ECO:0000313" key="4">
    <source>
        <dbReference type="EMBL" id="CUS36354.1"/>
    </source>
</evidence>
<keyword evidence="5" id="KW-1185">Reference proteome</keyword>
<dbReference type="AlphaFoldDB" id="A0A0S4LMN5"/>
<feature type="domain" description="DUF2470" evidence="2">
    <location>
        <begin position="181"/>
        <end position="251"/>
    </location>
</feature>
<dbReference type="STRING" id="1742973.COMA2_220057"/>
<feature type="domain" description="CREG-like beta-barrel" evidence="3">
    <location>
        <begin position="22"/>
        <end position="169"/>
    </location>
</feature>
<dbReference type="SUPFAM" id="SSF50475">
    <property type="entry name" value="FMN-binding split barrel"/>
    <property type="match status" value="1"/>
</dbReference>
<dbReference type="InterPro" id="IPR012349">
    <property type="entry name" value="Split_barrel_FMN-bd"/>
</dbReference>
<dbReference type="GO" id="GO:0005737">
    <property type="term" value="C:cytoplasm"/>
    <property type="evidence" value="ECO:0007669"/>
    <property type="project" value="UniProtKB-ARBA"/>
</dbReference>
<dbReference type="Proteomes" id="UP000198736">
    <property type="component" value="Unassembled WGS sequence"/>
</dbReference>
<dbReference type="Pfam" id="PF10615">
    <property type="entry name" value="DUF2470"/>
    <property type="match status" value="1"/>
</dbReference>
<dbReference type="InterPro" id="IPR019595">
    <property type="entry name" value="DUF2470"/>
</dbReference>
<organism evidence="4 5">
    <name type="scientific">Candidatus Nitrospira nitrificans</name>
    <dbReference type="NCBI Taxonomy" id="1742973"/>
    <lineage>
        <taxon>Bacteria</taxon>
        <taxon>Pseudomonadati</taxon>
        <taxon>Nitrospirota</taxon>
        <taxon>Nitrospiria</taxon>
        <taxon>Nitrospirales</taxon>
        <taxon>Nitrospiraceae</taxon>
        <taxon>Nitrospira</taxon>
    </lineage>
</organism>
<dbReference type="PANTHER" id="PTHR13343">
    <property type="entry name" value="CREG1 PROTEIN"/>
    <property type="match status" value="1"/>
</dbReference>
<evidence type="ECO:0000313" key="5">
    <source>
        <dbReference type="Proteomes" id="UP000198736"/>
    </source>
</evidence>
<reference evidence="5" key="1">
    <citation type="submission" date="2015-10" db="EMBL/GenBank/DDBJ databases">
        <authorList>
            <person name="Luecker S."/>
            <person name="Luecker S."/>
        </authorList>
    </citation>
    <scope>NUCLEOTIDE SEQUENCE [LARGE SCALE GENOMIC DNA]</scope>
</reference>
<dbReference type="RefSeq" id="WP_090897942.1">
    <property type="nucleotide sequence ID" value="NZ_CZPZ01000015.1"/>
</dbReference>
<dbReference type="PANTHER" id="PTHR13343:SF24">
    <property type="entry name" value="OS07G0573800 PROTEIN"/>
    <property type="match status" value="1"/>
</dbReference>
<proteinExistence type="predicted"/>